<protein>
    <submittedName>
        <fullName evidence="1">Formate dehydrogenase subunit delta</fullName>
    </submittedName>
</protein>
<evidence type="ECO:0000313" key="2">
    <source>
        <dbReference type="Proteomes" id="UP000190044"/>
    </source>
</evidence>
<name>A0A1T5G5H3_9SPHN</name>
<accession>A0A1T5G5H3</accession>
<evidence type="ECO:0000313" key="1">
    <source>
        <dbReference type="EMBL" id="SKC03589.1"/>
    </source>
</evidence>
<proteinExistence type="predicted"/>
<gene>
    <name evidence="1" type="ORF">SAMN06295937_10584</name>
</gene>
<reference evidence="2" key="1">
    <citation type="submission" date="2017-02" db="EMBL/GenBank/DDBJ databases">
        <authorList>
            <person name="Varghese N."/>
            <person name="Submissions S."/>
        </authorList>
    </citation>
    <scope>NUCLEOTIDE SEQUENCE [LARGE SCALE GENOMIC DNA]</scope>
    <source>
        <strain evidence="2">R11H</strain>
    </source>
</reference>
<dbReference type="InterPro" id="IPR021074">
    <property type="entry name" value="Formate_DH_dsu"/>
</dbReference>
<dbReference type="Proteomes" id="UP000190044">
    <property type="component" value="Unassembled WGS sequence"/>
</dbReference>
<organism evidence="1 2">
    <name type="scientific">Sphingopyxis flava</name>
    <dbReference type="NCBI Taxonomy" id="1507287"/>
    <lineage>
        <taxon>Bacteria</taxon>
        <taxon>Pseudomonadati</taxon>
        <taxon>Pseudomonadota</taxon>
        <taxon>Alphaproteobacteria</taxon>
        <taxon>Sphingomonadales</taxon>
        <taxon>Sphingomonadaceae</taxon>
        <taxon>Sphingopyxis</taxon>
    </lineage>
</organism>
<dbReference type="Pfam" id="PF11390">
    <property type="entry name" value="FdsD"/>
    <property type="match status" value="1"/>
</dbReference>
<dbReference type="AlphaFoldDB" id="A0A1T5G5H3"/>
<dbReference type="OrthoDB" id="7409377at2"/>
<keyword evidence="2" id="KW-1185">Reference proteome</keyword>
<sequence length="80" mass="8468">MTDETEGAMSTGDRLVYMANQIARNLAAQGQAEAEAMVADHIRAFWDPGMRARIVEIARERPSALSPIAAAAIGRIAAAA</sequence>
<dbReference type="EMBL" id="FUYP01000058">
    <property type="protein sequence ID" value="SKC03589.1"/>
    <property type="molecule type" value="Genomic_DNA"/>
</dbReference>
<dbReference type="RefSeq" id="WP_079640238.1">
    <property type="nucleotide sequence ID" value="NZ_FUYP01000058.1"/>
</dbReference>